<accession>Q2AAA2</accession>
<feature type="region of interest" description="Disordered" evidence="1">
    <location>
        <begin position="85"/>
        <end position="123"/>
    </location>
</feature>
<gene>
    <name evidence="2" type="ORF">17.t00006</name>
</gene>
<reference evidence="2" key="1">
    <citation type="submission" date="2006-03" db="EMBL/GenBank/DDBJ databases">
        <title>Comparative Sequence and Genetic Analyses of Asparagus BACs Reveal No Microsynteny with Onion or Rice.</title>
        <authorList>
            <person name="Jernej J."/>
            <person name="Telgmann A."/>
            <person name="Jung C."/>
            <person name="Cheung F."/>
            <person name="Havey M.J."/>
            <person name="Town C.D."/>
        </authorList>
    </citation>
    <scope>NUCLEOTIDE SEQUENCE</scope>
</reference>
<organism evidence="2">
    <name type="scientific">Asparagus officinalis</name>
    <name type="common">Garden asparagus</name>
    <dbReference type="NCBI Taxonomy" id="4686"/>
    <lineage>
        <taxon>Eukaryota</taxon>
        <taxon>Viridiplantae</taxon>
        <taxon>Streptophyta</taxon>
        <taxon>Embryophyta</taxon>
        <taxon>Tracheophyta</taxon>
        <taxon>Spermatophyta</taxon>
        <taxon>Magnoliopsida</taxon>
        <taxon>Liliopsida</taxon>
        <taxon>Asparagales</taxon>
        <taxon>Asparagaceae</taxon>
        <taxon>Asparagoideae</taxon>
        <taxon>Asparagus</taxon>
    </lineage>
</organism>
<dbReference type="AlphaFoldDB" id="Q2AAA2"/>
<dbReference type="EMBL" id="AC183433">
    <property type="protein sequence ID" value="ABD63079.1"/>
    <property type="molecule type" value="Genomic_DNA"/>
</dbReference>
<evidence type="ECO:0000256" key="1">
    <source>
        <dbReference type="SAM" id="MobiDB-lite"/>
    </source>
</evidence>
<protein>
    <submittedName>
        <fullName evidence="2">Uncharacterized protein</fullName>
    </submittedName>
</protein>
<name>Q2AAA2_ASPOF</name>
<sequence length="123" mass="14219">MADPDVEDNYLMLDPETGIVDLQLSPWFDYRPFESVPEYVERVTHQIVDSVESRLGISSWHRRFHPDTPLHTNYVTLGGELPPLRFGVITPPPEDPPVEPVQPNEDQMRSRIARGRPYGDYFN</sequence>
<feature type="compositionally biased region" description="Pro residues" evidence="1">
    <location>
        <begin position="90"/>
        <end position="100"/>
    </location>
</feature>
<evidence type="ECO:0000313" key="2">
    <source>
        <dbReference type="EMBL" id="ABD63079.1"/>
    </source>
</evidence>
<proteinExistence type="predicted"/>